<dbReference type="Proteomes" id="UP000190831">
    <property type="component" value="Chromosome H"/>
</dbReference>
<dbReference type="OrthoDB" id="341511at2759"/>
<sequence length="232" mass="25927">MTSFLLTADITESISLPSVPVSNERSRLMIESYKNDTWSNNDIGNQSMVVVSKPLLFQICMIEDVSRSKLSQLDDINSRLDPKNQRVDRLNASRNVPGQNAQNRNSDTHLVTAIDIDSDMPMNTSQVSPEQHVFKLTIQDKAGCMFYAVNLSPLNFLKNDGVSCMLGSKAVILPGALFNRGVFLLQETTVTFMGGMIKSWNDGRDHKLCQYIEAKLEDQIPPSSRKRKVPST</sequence>
<reference evidence="2 3" key="1">
    <citation type="submission" date="2016-03" db="EMBL/GenBank/DDBJ databases">
        <authorList>
            <person name="Devillers H."/>
        </authorList>
    </citation>
    <scope>NUCLEOTIDE SEQUENCE [LARGE SCALE GENOMIC DNA]</scope>
    <source>
        <strain evidence="2">CBS 6772</strain>
    </source>
</reference>
<proteinExistence type="predicted"/>
<feature type="domain" description="RecQ mediated genome instability protein 1 OB-fold" evidence="1">
    <location>
        <begin position="41"/>
        <end position="205"/>
    </location>
</feature>
<dbReference type="InterPro" id="IPR042470">
    <property type="entry name" value="RMI1_N_C_sf"/>
</dbReference>
<protein>
    <submittedName>
        <fullName evidence="2">LAFE_0H04522g1_1</fullName>
    </submittedName>
</protein>
<name>A0A1G4MJH7_LACFM</name>
<evidence type="ECO:0000259" key="1">
    <source>
        <dbReference type="Pfam" id="PF08585"/>
    </source>
</evidence>
<dbReference type="Pfam" id="PF08585">
    <property type="entry name" value="RMI1_N_C"/>
    <property type="match status" value="1"/>
</dbReference>
<organism evidence="2 3">
    <name type="scientific">Lachancea fermentati</name>
    <name type="common">Zygosaccharomyces fermentati</name>
    <dbReference type="NCBI Taxonomy" id="4955"/>
    <lineage>
        <taxon>Eukaryota</taxon>
        <taxon>Fungi</taxon>
        <taxon>Dikarya</taxon>
        <taxon>Ascomycota</taxon>
        <taxon>Saccharomycotina</taxon>
        <taxon>Saccharomycetes</taxon>
        <taxon>Saccharomycetales</taxon>
        <taxon>Saccharomycetaceae</taxon>
        <taxon>Lachancea</taxon>
    </lineage>
</organism>
<keyword evidence="3" id="KW-1185">Reference proteome</keyword>
<dbReference type="Gene3D" id="2.40.50.770">
    <property type="entry name" value="RecQ-mediated genome instability protein Rmi1, C-terminal domain"/>
    <property type="match status" value="1"/>
</dbReference>
<dbReference type="STRING" id="4955.A0A1G4MJH7"/>
<gene>
    <name evidence="2" type="ORF">LAFE_0H04522G</name>
</gene>
<evidence type="ECO:0000313" key="3">
    <source>
        <dbReference type="Proteomes" id="UP000190831"/>
    </source>
</evidence>
<evidence type="ECO:0000313" key="2">
    <source>
        <dbReference type="EMBL" id="SCW04037.1"/>
    </source>
</evidence>
<accession>A0A1G4MJH7</accession>
<dbReference type="OMA" id="CEYLEAK"/>
<dbReference type="AlphaFoldDB" id="A0A1G4MJH7"/>
<dbReference type="EMBL" id="LT598491">
    <property type="protein sequence ID" value="SCW04037.1"/>
    <property type="molecule type" value="Genomic_DNA"/>
</dbReference>
<dbReference type="InterPro" id="IPR013894">
    <property type="entry name" value="RMI1_OB"/>
</dbReference>